<accession>A0A4Q0NSE6</accession>
<comment type="subcellular location">
    <subcellularLocation>
        <location evidence="1">Cell outer membrane</location>
    </subcellularLocation>
</comment>
<evidence type="ECO:0000256" key="2">
    <source>
        <dbReference type="ARBA" id="ARBA00006275"/>
    </source>
</evidence>
<keyword evidence="10" id="KW-1185">Reference proteome</keyword>
<feature type="chain" id="PRO_5020511304" evidence="6">
    <location>
        <begin position="23"/>
        <end position="487"/>
    </location>
</feature>
<feature type="signal peptide" evidence="6">
    <location>
        <begin position="1"/>
        <end position="22"/>
    </location>
</feature>
<evidence type="ECO:0000256" key="6">
    <source>
        <dbReference type="SAM" id="SignalP"/>
    </source>
</evidence>
<dbReference type="InterPro" id="IPR011990">
    <property type="entry name" value="TPR-like_helical_dom_sf"/>
</dbReference>
<dbReference type="Pfam" id="PF14322">
    <property type="entry name" value="SusD-like_3"/>
    <property type="match status" value="1"/>
</dbReference>
<dbReference type="AlphaFoldDB" id="A0A4Q0NSE6"/>
<name>A0A4Q0NSE6_9FLAO</name>
<dbReference type="Proteomes" id="UP000289821">
    <property type="component" value="Unassembled WGS sequence"/>
</dbReference>
<proteinExistence type="inferred from homology"/>
<evidence type="ECO:0000259" key="7">
    <source>
        <dbReference type="Pfam" id="PF07980"/>
    </source>
</evidence>
<evidence type="ECO:0000313" key="9">
    <source>
        <dbReference type="EMBL" id="RXG13135.1"/>
    </source>
</evidence>
<dbReference type="Gene3D" id="1.25.40.900">
    <property type="match status" value="1"/>
</dbReference>
<dbReference type="EMBL" id="QOVI01000005">
    <property type="protein sequence ID" value="RXG13135.1"/>
    <property type="molecule type" value="Genomic_DNA"/>
</dbReference>
<evidence type="ECO:0000256" key="1">
    <source>
        <dbReference type="ARBA" id="ARBA00004442"/>
    </source>
</evidence>
<keyword evidence="3 6" id="KW-0732">Signal</keyword>
<dbReference type="InterPro" id="IPR033985">
    <property type="entry name" value="SusD-like_N"/>
</dbReference>
<keyword evidence="5" id="KW-0998">Cell outer membrane</keyword>
<comment type="similarity">
    <text evidence="2">Belongs to the SusD family.</text>
</comment>
<keyword evidence="4" id="KW-0472">Membrane</keyword>
<evidence type="ECO:0000259" key="8">
    <source>
        <dbReference type="Pfam" id="PF14322"/>
    </source>
</evidence>
<evidence type="ECO:0000313" key="10">
    <source>
        <dbReference type="Proteomes" id="UP000289821"/>
    </source>
</evidence>
<dbReference type="Gene3D" id="2.20.20.130">
    <property type="match status" value="1"/>
</dbReference>
<feature type="domain" description="RagB/SusD" evidence="7">
    <location>
        <begin position="363"/>
        <end position="487"/>
    </location>
</feature>
<evidence type="ECO:0000256" key="3">
    <source>
        <dbReference type="ARBA" id="ARBA00022729"/>
    </source>
</evidence>
<sequence length="487" mass="53904">MMKKLLYTTSLLVLLFAQVGCSDFLEQQPGSQISIGEQLATREGMLEAVAGMYSRMESTLRLEQYTVYADLQGGNLKFSPDASGSNQGELSIPELVQQLYNFNDTALQSEMESFYDNSYAAISAANLLLEYIDTVTYLSAIERDAIAAEALSVRALMHFALLQVYAQDSNYPEANMPGIVYKTETLQEALAYAPRLGLQETYTAITADLEQALSLFPDAPVLEGPAYSYFRAMSAEALLARVYLAQGAWENAYTHATQVIATSGVILTPKESYLESWEEPLQPVSEILLELSVSVDADGAIGGSRAAQYGYSSANTYADYVASQDLLDLYAPEDIRGALFVVKELATLENEQLVDRPYYFTGKFQGNPGNPILRLSEQYLIAAEAAYQLNNTDAALSNLNAIRERAGLQALVQTENLEEELFLERRRELAFENQLFFDLKRTGMDVNRNDGCLSITCSLDYPANFFVLPIPQSNINLNANLIQNEGY</sequence>
<dbReference type="Gene3D" id="1.25.40.390">
    <property type="match status" value="1"/>
</dbReference>
<dbReference type="InterPro" id="IPR012944">
    <property type="entry name" value="SusD_RagB_dom"/>
</dbReference>
<dbReference type="SUPFAM" id="SSF48452">
    <property type="entry name" value="TPR-like"/>
    <property type="match status" value="1"/>
</dbReference>
<dbReference type="Pfam" id="PF07980">
    <property type="entry name" value="SusD_RagB"/>
    <property type="match status" value="1"/>
</dbReference>
<protein>
    <submittedName>
        <fullName evidence="9">Putative outer membrane starch-binding protein</fullName>
    </submittedName>
</protein>
<evidence type="ECO:0000256" key="5">
    <source>
        <dbReference type="ARBA" id="ARBA00023237"/>
    </source>
</evidence>
<gene>
    <name evidence="9" type="ORF">DSM04_105113</name>
</gene>
<organism evidence="9 10">
    <name type="scientific">Leeuwenhoekiella aestuarii</name>
    <dbReference type="NCBI Taxonomy" id="2249426"/>
    <lineage>
        <taxon>Bacteria</taxon>
        <taxon>Pseudomonadati</taxon>
        <taxon>Bacteroidota</taxon>
        <taxon>Flavobacteriia</taxon>
        <taxon>Flavobacteriales</taxon>
        <taxon>Flavobacteriaceae</taxon>
        <taxon>Leeuwenhoekiella</taxon>
    </lineage>
</organism>
<dbReference type="GO" id="GO:0009279">
    <property type="term" value="C:cell outer membrane"/>
    <property type="evidence" value="ECO:0007669"/>
    <property type="project" value="UniProtKB-SubCell"/>
</dbReference>
<evidence type="ECO:0000256" key="4">
    <source>
        <dbReference type="ARBA" id="ARBA00023136"/>
    </source>
</evidence>
<reference evidence="9 10" key="1">
    <citation type="submission" date="2018-07" db="EMBL/GenBank/DDBJ databases">
        <title>Leeuwenhoekiella genomics.</title>
        <authorList>
            <person name="Tahon G."/>
            <person name="Willems A."/>
        </authorList>
    </citation>
    <scope>NUCLEOTIDE SEQUENCE [LARGE SCALE GENOMIC DNA]</scope>
    <source>
        <strain evidence="9 10">R-50232</strain>
    </source>
</reference>
<feature type="domain" description="SusD-like N-terminal" evidence="8">
    <location>
        <begin position="81"/>
        <end position="244"/>
    </location>
</feature>
<comment type="caution">
    <text evidence="9">The sequence shown here is derived from an EMBL/GenBank/DDBJ whole genome shotgun (WGS) entry which is preliminary data.</text>
</comment>